<dbReference type="NCBIfam" id="TIGR04370">
    <property type="entry name" value="glyco_rpt_poly"/>
    <property type="match status" value="1"/>
</dbReference>
<evidence type="ECO:0000256" key="1">
    <source>
        <dbReference type="SAM" id="Phobius"/>
    </source>
</evidence>
<feature type="transmembrane region" description="Helical" evidence="1">
    <location>
        <begin position="255"/>
        <end position="275"/>
    </location>
</feature>
<dbReference type="InterPro" id="IPR002760">
    <property type="entry name" value="O_anti_polymase"/>
</dbReference>
<feature type="transmembrane region" description="Helical" evidence="1">
    <location>
        <begin position="94"/>
        <end position="121"/>
    </location>
</feature>
<keyword evidence="1" id="KW-0812">Transmembrane</keyword>
<comment type="caution">
    <text evidence="2">The sequence shown here is derived from an EMBL/GenBank/DDBJ whole genome shotgun (WGS) entry which is preliminary data.</text>
</comment>
<keyword evidence="1" id="KW-0472">Membrane</keyword>
<name>A0A941JS82_NIACI</name>
<reference evidence="2" key="1">
    <citation type="submission" date="2021-04" db="EMBL/GenBank/DDBJ databases">
        <title>Genomic analysis of electroactive and textile dye degrading Bacillus circulans strain: DC10 isolated from constructed wetland-microbial fuel cells treating textile dye wastewaters.</title>
        <authorList>
            <person name="Patel D.U."/>
            <person name="Desai C.R."/>
        </authorList>
    </citation>
    <scope>NUCLEOTIDE SEQUENCE</scope>
    <source>
        <strain evidence="2">DC10</strain>
    </source>
</reference>
<feature type="transmembrane region" description="Helical" evidence="1">
    <location>
        <begin position="379"/>
        <end position="398"/>
    </location>
</feature>
<sequence>MELLFKRDIKLVILVVSVFLGVGSAIIGTKIKGEYLIYTLFLALILSVIILGIIKSMKTHGYLDILSPYVFFPMMYLVIYGVGPHKALGISEEIGALALQIIGGGFLAFLLGALLMSAILLKKSNETKVIIKEVTPDFEKRLSRISKIAFLIGTVAMLMFYVNARGIPILMSDLENSRVTALSGNGISYYLSMLIMISVWVYFLKEKKTSSKLLFLGIGMAFLLSTGWRNTAVALLLVCVLMYHYQRPIPFRKLAITGITIVIVIAVTGLFRIYSSDLQTYELMQMMMKGNYVQAFFAYLYNYPVVFTDNLLLVLNGFSDPNMYLHGRSFFWNFGLIIPGVNLEAFDFYLKDYLRVGFAGGGLPPTLLGDFYLNFGYTGVYIGMVMMGLLWTYLHYIFMMNKRNITGLTALIILYYLSVSIRGGIENITLITTWLLLSLYGLLFFSRINSFR</sequence>
<feature type="transmembrane region" description="Helical" evidence="1">
    <location>
        <begin position="35"/>
        <end position="54"/>
    </location>
</feature>
<feature type="transmembrane region" description="Helical" evidence="1">
    <location>
        <begin position="12"/>
        <end position="29"/>
    </location>
</feature>
<feature type="transmembrane region" description="Helical" evidence="1">
    <location>
        <begin position="405"/>
        <end position="425"/>
    </location>
</feature>
<organism evidence="2">
    <name type="scientific">Niallia circulans</name>
    <name type="common">Bacillus circulans</name>
    <dbReference type="NCBI Taxonomy" id="1397"/>
    <lineage>
        <taxon>Bacteria</taxon>
        <taxon>Bacillati</taxon>
        <taxon>Bacillota</taxon>
        <taxon>Bacilli</taxon>
        <taxon>Bacillales</taxon>
        <taxon>Bacillaceae</taxon>
        <taxon>Niallia</taxon>
    </lineage>
</organism>
<dbReference type="RefSeq" id="WP_212120855.1">
    <property type="nucleotide sequence ID" value="NZ_JAGTPX020000010.1"/>
</dbReference>
<dbReference type="Pfam" id="PF01901">
    <property type="entry name" value="O_anti_polymase"/>
    <property type="match status" value="1"/>
</dbReference>
<feature type="transmembrane region" description="Helical" evidence="1">
    <location>
        <begin position="213"/>
        <end position="243"/>
    </location>
</feature>
<evidence type="ECO:0000313" key="2">
    <source>
        <dbReference type="EMBL" id="MBR8671637.1"/>
    </source>
</evidence>
<accession>A0A941JS82</accession>
<dbReference type="EMBL" id="JAGTPX010000024">
    <property type="protein sequence ID" value="MBR8671637.1"/>
    <property type="molecule type" value="Genomic_DNA"/>
</dbReference>
<dbReference type="AlphaFoldDB" id="A0A941JS82"/>
<feature type="transmembrane region" description="Helical" evidence="1">
    <location>
        <begin position="148"/>
        <end position="167"/>
    </location>
</feature>
<protein>
    <submittedName>
        <fullName evidence="2">Oligosaccharide repeat unit polymerase</fullName>
    </submittedName>
</protein>
<proteinExistence type="predicted"/>
<keyword evidence="1" id="KW-1133">Transmembrane helix</keyword>
<gene>
    <name evidence="2" type="ORF">KD144_19050</name>
</gene>
<feature type="transmembrane region" description="Helical" evidence="1">
    <location>
        <begin position="187"/>
        <end position="204"/>
    </location>
</feature>
<feature type="transmembrane region" description="Helical" evidence="1">
    <location>
        <begin position="431"/>
        <end position="448"/>
    </location>
</feature>
<feature type="transmembrane region" description="Helical" evidence="1">
    <location>
        <begin position="296"/>
        <end position="318"/>
    </location>
</feature>
<feature type="transmembrane region" description="Helical" evidence="1">
    <location>
        <begin position="61"/>
        <end position="82"/>
    </location>
</feature>